<evidence type="ECO:0000259" key="3">
    <source>
        <dbReference type="Pfam" id="PF01370"/>
    </source>
</evidence>
<keyword evidence="1" id="KW-0560">Oxidoreductase</keyword>
<dbReference type="CDD" id="cd05227">
    <property type="entry name" value="AR_SDR_e"/>
    <property type="match status" value="1"/>
</dbReference>
<dbReference type="Proteomes" id="UP000522262">
    <property type="component" value="Unassembled WGS sequence"/>
</dbReference>
<dbReference type="AlphaFoldDB" id="A0A8H5I7U4"/>
<reference evidence="4 5" key="1">
    <citation type="submission" date="2020-05" db="EMBL/GenBank/DDBJ databases">
        <title>Identification and distribution of gene clusters putatively required for synthesis of sphingolipid metabolism inhibitors in phylogenetically diverse species of the filamentous fungus Fusarium.</title>
        <authorList>
            <person name="Kim H.-S."/>
            <person name="Busman M."/>
            <person name="Brown D.W."/>
            <person name="Divon H."/>
            <person name="Uhlig S."/>
            <person name="Proctor R.H."/>
        </authorList>
    </citation>
    <scope>NUCLEOTIDE SEQUENCE [LARGE SCALE GENOMIC DNA]</scope>
    <source>
        <strain evidence="4 5">NRRL 53147</strain>
    </source>
</reference>
<keyword evidence="5" id="KW-1185">Reference proteome</keyword>
<dbReference type="Pfam" id="PF01370">
    <property type="entry name" value="Epimerase"/>
    <property type="match status" value="1"/>
</dbReference>
<dbReference type="InterPro" id="IPR036291">
    <property type="entry name" value="NAD(P)-bd_dom_sf"/>
</dbReference>
<organism evidence="4 5">
    <name type="scientific">Fusarium mexicanum</name>
    <dbReference type="NCBI Taxonomy" id="751941"/>
    <lineage>
        <taxon>Eukaryota</taxon>
        <taxon>Fungi</taxon>
        <taxon>Dikarya</taxon>
        <taxon>Ascomycota</taxon>
        <taxon>Pezizomycotina</taxon>
        <taxon>Sordariomycetes</taxon>
        <taxon>Hypocreomycetidae</taxon>
        <taxon>Hypocreales</taxon>
        <taxon>Nectriaceae</taxon>
        <taxon>Fusarium</taxon>
        <taxon>Fusarium fujikuroi species complex</taxon>
    </lineage>
</organism>
<evidence type="ECO:0000256" key="2">
    <source>
        <dbReference type="ARBA" id="ARBA00023445"/>
    </source>
</evidence>
<accession>A0A8H5I7U4</accession>
<dbReference type="PANTHER" id="PTHR10366">
    <property type="entry name" value="NAD DEPENDENT EPIMERASE/DEHYDRATASE"/>
    <property type="match status" value="1"/>
</dbReference>
<dbReference type="EMBL" id="JAAOAM010000375">
    <property type="protein sequence ID" value="KAF5532052.1"/>
    <property type="molecule type" value="Genomic_DNA"/>
</dbReference>
<comment type="caution">
    <text evidence="4">The sequence shown here is derived from an EMBL/GenBank/DDBJ whole genome shotgun (WGS) entry which is preliminary data.</text>
</comment>
<dbReference type="InterPro" id="IPR050425">
    <property type="entry name" value="NAD(P)_dehydrat-like"/>
</dbReference>
<evidence type="ECO:0000313" key="5">
    <source>
        <dbReference type="Proteomes" id="UP000522262"/>
    </source>
</evidence>
<dbReference type="SUPFAM" id="SSF51735">
    <property type="entry name" value="NAD(P)-binding Rossmann-fold domains"/>
    <property type="match status" value="1"/>
</dbReference>
<feature type="domain" description="NAD-dependent epimerase/dehydratase" evidence="3">
    <location>
        <begin position="21"/>
        <end position="274"/>
    </location>
</feature>
<dbReference type="GO" id="GO:0016616">
    <property type="term" value="F:oxidoreductase activity, acting on the CH-OH group of donors, NAD or NADP as acceptor"/>
    <property type="evidence" value="ECO:0007669"/>
    <property type="project" value="TreeGrafter"/>
</dbReference>
<evidence type="ECO:0000313" key="4">
    <source>
        <dbReference type="EMBL" id="KAF5532052.1"/>
    </source>
</evidence>
<proteinExistence type="inferred from homology"/>
<protein>
    <submittedName>
        <fullName evidence="4">Dihydroflavonol-4-reductase</fullName>
    </submittedName>
</protein>
<dbReference type="InterPro" id="IPR001509">
    <property type="entry name" value="Epimerase_deHydtase"/>
</dbReference>
<name>A0A8H5I7U4_9HYPO</name>
<dbReference type="Gene3D" id="3.40.50.720">
    <property type="entry name" value="NAD(P)-binding Rossmann-like Domain"/>
    <property type="match status" value="1"/>
</dbReference>
<comment type="similarity">
    <text evidence="2">Belongs to the NAD(P)-dependent epimerase/dehydratase family. Dihydroflavonol-4-reductase subfamily.</text>
</comment>
<gene>
    <name evidence="4" type="ORF">FMEXI_12671</name>
</gene>
<evidence type="ECO:0000256" key="1">
    <source>
        <dbReference type="ARBA" id="ARBA00023002"/>
    </source>
</evidence>
<dbReference type="PANTHER" id="PTHR10366:SF579">
    <property type="entry name" value="3-BETA HYDROXYSTEROID DEHYDROGENASE_ISOMERASE FAMILY PROTEIN (AFU_ORTHOLOGUE AFUA_3G02250)"/>
    <property type="match status" value="1"/>
</dbReference>
<sequence length="350" mass="38666">MRSNTNDTRSVQLHTDTRQYVLVTGATGFIGAHVVDELLSRGIKVRGATRSLSKGKAMIDARPEFREKLDFVQIEDFENPGGFLEAIQDIDAVIHVASPFTYATKDNEKELVIPAINGVHSVLKAAATSPKLKRIVITSSFASVLDAVRQAPPYFTYTGDDWNPLSYKESIAPGTSAVVAYRGSKKFAELKAWEFMAKEKPSFDLVALCPPMTFGPIRHPVTNVDALNESNRMLFKIACGEVPLPVARVPFWIDVRDLAKAHVEALLRPEAGGKRYIPASPERFTYSKAASIIRSHFAWAANKVSRELQAPDESHGVDGETAGRELGLDYIPFTRTVIDLITQIRDLDHS</sequence>